<feature type="compositionally biased region" description="Basic and acidic residues" evidence="13">
    <location>
        <begin position="1"/>
        <end position="10"/>
    </location>
</feature>
<dbReference type="AlphaFoldDB" id="A0A2V2YN30"/>
<keyword evidence="11 14" id="KW-0472">Membrane</keyword>
<comment type="function">
    <text evidence="12">Probably part of an ABC transporter complex. Responsible for energy coupling to the transport system.</text>
</comment>
<dbReference type="CDD" id="cd16914">
    <property type="entry name" value="EcfT"/>
    <property type="match status" value="1"/>
</dbReference>
<feature type="transmembrane region" description="Helical" evidence="14">
    <location>
        <begin position="44"/>
        <end position="77"/>
    </location>
</feature>
<keyword evidence="10 14" id="KW-1133">Transmembrane helix</keyword>
<evidence type="ECO:0000256" key="2">
    <source>
        <dbReference type="ARBA" id="ARBA00004651"/>
    </source>
</evidence>
<dbReference type="GO" id="GO:0005524">
    <property type="term" value="F:ATP binding"/>
    <property type="evidence" value="ECO:0007669"/>
    <property type="project" value="UniProtKB-KW"/>
</dbReference>
<dbReference type="NCBIfam" id="TIGR01166">
    <property type="entry name" value="cbiO"/>
    <property type="match status" value="1"/>
</dbReference>
<dbReference type="Pfam" id="PF00005">
    <property type="entry name" value="ABC_tran"/>
    <property type="match status" value="1"/>
</dbReference>
<evidence type="ECO:0000259" key="15">
    <source>
        <dbReference type="PROSITE" id="PS50893"/>
    </source>
</evidence>
<comment type="similarity">
    <text evidence="3">Belongs to the ABC transporter superfamily.</text>
</comment>
<proteinExistence type="inferred from homology"/>
<organism evidence="16 17">
    <name type="scientific">Paenibacillus cellulosilyticus</name>
    <dbReference type="NCBI Taxonomy" id="375489"/>
    <lineage>
        <taxon>Bacteria</taxon>
        <taxon>Bacillati</taxon>
        <taxon>Bacillota</taxon>
        <taxon>Bacilli</taxon>
        <taxon>Bacillales</taxon>
        <taxon>Paenibacillaceae</taxon>
        <taxon>Paenibacillus</taxon>
    </lineage>
</organism>
<dbReference type="InterPro" id="IPR017871">
    <property type="entry name" value="ABC_transporter-like_CS"/>
</dbReference>
<dbReference type="InterPro" id="IPR003439">
    <property type="entry name" value="ABC_transporter-like_ATP-bd"/>
</dbReference>
<dbReference type="PROSITE" id="PS00211">
    <property type="entry name" value="ABC_TRANSPORTER_1"/>
    <property type="match status" value="1"/>
</dbReference>
<accession>A0A2V2YN30</accession>
<dbReference type="Proteomes" id="UP000246635">
    <property type="component" value="Unassembled WGS sequence"/>
</dbReference>
<dbReference type="PANTHER" id="PTHR43553:SF24">
    <property type="entry name" value="ENERGY-COUPLING FACTOR TRANSPORTER ATP-BINDING PROTEIN ECFA1"/>
    <property type="match status" value="1"/>
</dbReference>
<dbReference type="PANTHER" id="PTHR43553">
    <property type="entry name" value="HEAVY METAL TRANSPORTER"/>
    <property type="match status" value="1"/>
</dbReference>
<evidence type="ECO:0000256" key="6">
    <source>
        <dbReference type="ARBA" id="ARBA00022692"/>
    </source>
</evidence>
<evidence type="ECO:0000256" key="1">
    <source>
        <dbReference type="ARBA" id="ARBA00004202"/>
    </source>
</evidence>
<dbReference type="Gene3D" id="3.40.50.300">
    <property type="entry name" value="P-loop containing nucleotide triphosphate hydrolases"/>
    <property type="match status" value="1"/>
</dbReference>
<dbReference type="InterPro" id="IPR050095">
    <property type="entry name" value="ECF_ABC_transporter_ATP-bd"/>
</dbReference>
<protein>
    <submittedName>
        <fullName evidence="16">Cobalt ECF transporter T component CbiQ</fullName>
    </submittedName>
</protein>
<evidence type="ECO:0000256" key="11">
    <source>
        <dbReference type="ARBA" id="ARBA00023136"/>
    </source>
</evidence>
<dbReference type="SMART" id="SM00382">
    <property type="entry name" value="AAA"/>
    <property type="match status" value="1"/>
</dbReference>
<dbReference type="InterPro" id="IPR015856">
    <property type="entry name" value="ABC_transpr_CbiO/EcfA_su"/>
</dbReference>
<dbReference type="FunFam" id="3.40.50.300:FF:000224">
    <property type="entry name" value="Energy-coupling factor transporter ATP-binding protein EcfA"/>
    <property type="match status" value="1"/>
</dbReference>
<gene>
    <name evidence="16" type="ORF">DFQ01_12365</name>
</gene>
<dbReference type="SUPFAM" id="SSF52540">
    <property type="entry name" value="P-loop containing nucleoside triphosphate hydrolases"/>
    <property type="match status" value="1"/>
</dbReference>
<evidence type="ECO:0000256" key="9">
    <source>
        <dbReference type="ARBA" id="ARBA00022967"/>
    </source>
</evidence>
<dbReference type="RefSeq" id="WP_146216914.1">
    <property type="nucleotide sequence ID" value="NZ_CP054613.1"/>
</dbReference>
<comment type="caution">
    <text evidence="16">The sequence shown here is derived from an EMBL/GenBank/DDBJ whole genome shotgun (WGS) entry which is preliminary data.</text>
</comment>
<evidence type="ECO:0000313" key="17">
    <source>
        <dbReference type="Proteomes" id="UP000246635"/>
    </source>
</evidence>
<evidence type="ECO:0000256" key="8">
    <source>
        <dbReference type="ARBA" id="ARBA00022840"/>
    </source>
</evidence>
<feature type="domain" description="ABC transporter" evidence="15">
    <location>
        <begin position="292"/>
        <end position="524"/>
    </location>
</feature>
<dbReference type="Pfam" id="PF02361">
    <property type="entry name" value="CbiQ"/>
    <property type="match status" value="1"/>
</dbReference>
<dbReference type="EMBL" id="QGTQ01000023">
    <property type="protein sequence ID" value="PWV95987.1"/>
    <property type="molecule type" value="Genomic_DNA"/>
</dbReference>
<evidence type="ECO:0000256" key="14">
    <source>
        <dbReference type="SAM" id="Phobius"/>
    </source>
</evidence>
<comment type="subcellular location">
    <subcellularLocation>
        <location evidence="2">Cell membrane</location>
        <topology evidence="2">Multi-pass membrane protein</topology>
    </subcellularLocation>
    <subcellularLocation>
        <location evidence="1">Cell membrane</location>
        <topology evidence="1">Peripheral membrane protein</topology>
    </subcellularLocation>
</comment>
<evidence type="ECO:0000256" key="10">
    <source>
        <dbReference type="ARBA" id="ARBA00022989"/>
    </source>
</evidence>
<dbReference type="InterPro" id="IPR012809">
    <property type="entry name" value="ECF_CbiQ"/>
</dbReference>
<keyword evidence="17" id="KW-1185">Reference proteome</keyword>
<dbReference type="OrthoDB" id="501320at2"/>
<dbReference type="InterPro" id="IPR003339">
    <property type="entry name" value="ABC/ECF_trnsptr_transmembrane"/>
</dbReference>
<evidence type="ECO:0000256" key="3">
    <source>
        <dbReference type="ARBA" id="ARBA00005417"/>
    </source>
</evidence>
<dbReference type="GO" id="GO:0043190">
    <property type="term" value="C:ATP-binding cassette (ABC) transporter complex"/>
    <property type="evidence" value="ECO:0007669"/>
    <property type="project" value="InterPro"/>
</dbReference>
<keyword evidence="5" id="KW-1003">Cell membrane</keyword>
<evidence type="ECO:0000256" key="4">
    <source>
        <dbReference type="ARBA" id="ARBA00022448"/>
    </source>
</evidence>
<dbReference type="GO" id="GO:0042626">
    <property type="term" value="F:ATPase-coupled transmembrane transporter activity"/>
    <property type="evidence" value="ECO:0007669"/>
    <property type="project" value="TreeGrafter"/>
</dbReference>
<feature type="transmembrane region" description="Helical" evidence="14">
    <location>
        <begin position="127"/>
        <end position="150"/>
    </location>
</feature>
<dbReference type="GO" id="GO:0016887">
    <property type="term" value="F:ATP hydrolysis activity"/>
    <property type="evidence" value="ECO:0007669"/>
    <property type="project" value="InterPro"/>
</dbReference>
<name>A0A2V2YN30_9BACL</name>
<dbReference type="InterPro" id="IPR005876">
    <property type="entry name" value="Co_trans_ATP-bd"/>
</dbReference>
<evidence type="ECO:0000256" key="12">
    <source>
        <dbReference type="ARBA" id="ARBA00025157"/>
    </source>
</evidence>
<keyword evidence="4" id="KW-0813">Transport</keyword>
<feature type="transmembrane region" description="Helical" evidence="14">
    <location>
        <begin position="162"/>
        <end position="181"/>
    </location>
</feature>
<keyword evidence="7" id="KW-0547">Nucleotide-binding</keyword>
<sequence length="580" mass="63472">MSDEQMDWKESIAPNPIEASDNADGAATAGSAPQQPLRQSRRRVLSVLGLLATLMLFRHPAVLVGAAGCLLLWMLLWCRHSPRAIASRMLLIIPFALGTIVLVPFQHPAGGTALLHVGGWTATEEGVRHAFVLLLKIIGANLLLTSLLLSTPVYQLIASLRAIGMPAVLLEMTVLMMRYSGLLREEARGMLHAQRARGLQLKDWRWRSRTWNRLGELLGVLFVRAYSRSGRIYQSIAARGGFSGSMGITQSALSDNEVRRVNNIDSLVEGNSNTTDTSNKAVKEGCYMKPAIEVREATFHYGSRQALNGLSFSIRQGAKVALMGPNGAGKSTLIALLNGLEQPSSGEVTIFGEPMSSSNAQLLRRRIGVVYQDPDDQIFSPTVGEDVAFGPRNLGLDETSVQQRVAEALHAVGLEGFDSRSPFELSYGQKRRVAIAGVLAMKPDVIVLDEPMAFLDPKSRDQLQQLLEAMHSDGLTVIVATHDVDFAAEWATDVLMMKEGKLLASGSPELLFEPELLSNADLHLPRLARPFRLLQDQGHVQPRTVQDAAQAIWQLVMRGGEALKLRSVNRMDGETRQREG</sequence>
<keyword evidence="6 14" id="KW-0812">Transmembrane</keyword>
<dbReference type="InterPro" id="IPR003593">
    <property type="entry name" value="AAA+_ATPase"/>
</dbReference>
<evidence type="ECO:0000256" key="7">
    <source>
        <dbReference type="ARBA" id="ARBA00022741"/>
    </source>
</evidence>
<evidence type="ECO:0000256" key="5">
    <source>
        <dbReference type="ARBA" id="ARBA00022475"/>
    </source>
</evidence>
<feature type="transmembrane region" description="Helical" evidence="14">
    <location>
        <begin position="89"/>
        <end position="107"/>
    </location>
</feature>
<keyword evidence="9" id="KW-1278">Translocase</keyword>
<evidence type="ECO:0000256" key="13">
    <source>
        <dbReference type="SAM" id="MobiDB-lite"/>
    </source>
</evidence>
<dbReference type="InterPro" id="IPR027417">
    <property type="entry name" value="P-loop_NTPase"/>
</dbReference>
<dbReference type="PROSITE" id="PS50893">
    <property type="entry name" value="ABC_TRANSPORTER_2"/>
    <property type="match status" value="1"/>
</dbReference>
<reference evidence="16 17" key="1">
    <citation type="submission" date="2018-05" db="EMBL/GenBank/DDBJ databases">
        <title>Genomic Encyclopedia of Type Strains, Phase III (KMG-III): the genomes of soil and plant-associated and newly described type strains.</title>
        <authorList>
            <person name="Whitman W."/>
        </authorList>
    </citation>
    <scope>NUCLEOTIDE SEQUENCE [LARGE SCALE GENOMIC DNA]</scope>
    <source>
        <strain evidence="16 17">CECT 5696</strain>
    </source>
</reference>
<keyword evidence="8" id="KW-0067">ATP-binding</keyword>
<evidence type="ECO:0000313" key="16">
    <source>
        <dbReference type="EMBL" id="PWV95987.1"/>
    </source>
</evidence>
<dbReference type="CDD" id="cd03225">
    <property type="entry name" value="ABC_cobalt_CbiO_domain1"/>
    <property type="match status" value="1"/>
</dbReference>
<feature type="region of interest" description="Disordered" evidence="13">
    <location>
        <begin position="1"/>
        <end position="38"/>
    </location>
</feature>
<dbReference type="NCBIfam" id="TIGR02454">
    <property type="entry name" value="ECF_T_CbiQ"/>
    <property type="match status" value="1"/>
</dbReference>
<dbReference type="GO" id="GO:0015087">
    <property type="term" value="F:cobalt ion transmembrane transporter activity"/>
    <property type="evidence" value="ECO:0007669"/>
    <property type="project" value="UniProtKB-ARBA"/>
</dbReference>